<gene>
    <name evidence="2" type="ORF">PU634_02840</name>
</gene>
<reference evidence="2 3" key="1">
    <citation type="submission" date="2023-02" db="EMBL/GenBank/DDBJ databases">
        <title>Complete genome sequence of a novel bacterium Oceanimonas sp. NTOU-MSR1 isolated from marine coast sediment.</title>
        <authorList>
            <person name="Yang H.-T."/>
            <person name="Chen Y.-L."/>
            <person name="Ho Y.-N."/>
        </authorList>
    </citation>
    <scope>NUCLEOTIDE SEQUENCE [LARGE SCALE GENOMIC DNA]</scope>
    <source>
        <strain evidence="2 3">NTOU-MSR1</strain>
    </source>
</reference>
<protein>
    <recommendedName>
        <fullName evidence="4">DUF3300 domain-containing protein</fullName>
    </recommendedName>
</protein>
<keyword evidence="3" id="KW-1185">Reference proteome</keyword>
<feature type="signal peptide" evidence="1">
    <location>
        <begin position="1"/>
        <end position="27"/>
    </location>
</feature>
<evidence type="ECO:0008006" key="4">
    <source>
        <dbReference type="Google" id="ProtNLM"/>
    </source>
</evidence>
<dbReference type="EMBL" id="CP118224">
    <property type="protein sequence ID" value="WMC11320.1"/>
    <property type="molecule type" value="Genomic_DNA"/>
</dbReference>
<sequence>MAYSFVHTGRWWLPLLAALLLSSPAQADRESRWHDNRLRGYDQPYGQYRHQGLRHRHEHRHKTYGHYRKHRHYRPRVRVIERYHYSAPRHYYHAPRRDHDRPRAGISIVLPLGSLVRELPGGYISLHFNGHPYYYHGGNYYRPHRRGYTVVAPPGW</sequence>
<dbReference type="AlphaFoldDB" id="A0AA50Q838"/>
<evidence type="ECO:0000313" key="3">
    <source>
        <dbReference type="Proteomes" id="UP001223802"/>
    </source>
</evidence>
<accession>A0AA50Q838</accession>
<keyword evidence="1" id="KW-0732">Signal</keyword>
<evidence type="ECO:0000256" key="1">
    <source>
        <dbReference type="SAM" id="SignalP"/>
    </source>
</evidence>
<name>A0AA50Q838_9GAMM</name>
<feature type="chain" id="PRO_5041444602" description="DUF3300 domain-containing protein" evidence="1">
    <location>
        <begin position="28"/>
        <end position="156"/>
    </location>
</feature>
<proteinExistence type="predicted"/>
<organism evidence="2 3">
    <name type="scientific">Oceanimonas pelagia</name>
    <dbReference type="NCBI Taxonomy" id="3028314"/>
    <lineage>
        <taxon>Bacteria</taxon>
        <taxon>Pseudomonadati</taxon>
        <taxon>Pseudomonadota</taxon>
        <taxon>Gammaproteobacteria</taxon>
        <taxon>Aeromonadales</taxon>
        <taxon>Aeromonadaceae</taxon>
        <taxon>Oceanimonas</taxon>
    </lineage>
</organism>
<dbReference type="RefSeq" id="WP_306762565.1">
    <property type="nucleotide sequence ID" value="NZ_CP118224.1"/>
</dbReference>
<dbReference type="Proteomes" id="UP001223802">
    <property type="component" value="Chromosome"/>
</dbReference>
<dbReference type="KEGG" id="ope:PU634_02840"/>
<evidence type="ECO:0000313" key="2">
    <source>
        <dbReference type="EMBL" id="WMC11320.1"/>
    </source>
</evidence>